<name>E0NJ00_9FIRM</name>
<gene>
    <name evidence="3" type="primary">comFC</name>
    <name evidence="3" type="ORF">HMPREF9225_0139</name>
</gene>
<comment type="similarity">
    <text evidence="1">Belongs to the ComF/GntX family.</text>
</comment>
<dbReference type="PANTHER" id="PTHR47505">
    <property type="entry name" value="DNA UTILIZATION PROTEIN YHGH"/>
    <property type="match status" value="1"/>
</dbReference>
<evidence type="ECO:0000259" key="2">
    <source>
        <dbReference type="Pfam" id="PF00156"/>
    </source>
</evidence>
<dbReference type="Gene3D" id="3.40.50.2020">
    <property type="match status" value="1"/>
</dbReference>
<dbReference type="AlphaFoldDB" id="E0NJ00"/>
<dbReference type="HOGENOM" id="CLU_054549_1_1_9"/>
<keyword evidence="4" id="KW-1185">Reference proteome</keyword>
<comment type="caution">
    <text evidence="3">The sequence shown here is derived from an EMBL/GenBank/DDBJ whole genome shotgun (WGS) entry which is preliminary data.</text>
</comment>
<dbReference type="PANTHER" id="PTHR47505:SF1">
    <property type="entry name" value="DNA UTILIZATION PROTEIN YHGH"/>
    <property type="match status" value="1"/>
</dbReference>
<proteinExistence type="inferred from homology"/>
<dbReference type="STRING" id="862517.HMPREF9225_0139"/>
<reference evidence="3 4" key="1">
    <citation type="submission" date="2010-07" db="EMBL/GenBank/DDBJ databases">
        <authorList>
            <person name="Muzny D."/>
            <person name="Qin X."/>
            <person name="Deng J."/>
            <person name="Jiang H."/>
            <person name="Liu Y."/>
            <person name="Qu J."/>
            <person name="Song X.-Z."/>
            <person name="Zhang L."/>
            <person name="Thornton R."/>
            <person name="Coyle M."/>
            <person name="Francisco L."/>
            <person name="Jackson L."/>
            <person name="Javaid M."/>
            <person name="Korchina V."/>
            <person name="Kovar C."/>
            <person name="Mata R."/>
            <person name="Mathew T."/>
            <person name="Ngo R."/>
            <person name="Nguyen L."/>
            <person name="Nguyen N."/>
            <person name="Okwuonu G."/>
            <person name="Ongeri F."/>
            <person name="Pham C."/>
            <person name="Simmons D."/>
            <person name="Wilczek-Boney K."/>
            <person name="Hale W."/>
            <person name="Jakkamsetti A."/>
            <person name="Pham P."/>
            <person name="Ruth R."/>
            <person name="San Lucas F."/>
            <person name="Warren J."/>
            <person name="Zhang J."/>
            <person name="Zhao Z."/>
            <person name="Zhou C."/>
            <person name="Zhu D."/>
            <person name="Lee S."/>
            <person name="Bess C."/>
            <person name="Blankenburg K."/>
            <person name="Forbes L."/>
            <person name="Fu Q."/>
            <person name="Gubbala S."/>
            <person name="Hirani K."/>
            <person name="Jayaseelan J.C."/>
            <person name="Lara F."/>
            <person name="Munidasa M."/>
            <person name="Palculict T."/>
            <person name="Patil S."/>
            <person name="Pu L.-L."/>
            <person name="Saada N."/>
            <person name="Tang L."/>
            <person name="Weissenberger G."/>
            <person name="Zhu Y."/>
            <person name="Hemphill L."/>
            <person name="Shang Y."/>
            <person name="Youmans B."/>
            <person name="Ayvaz T."/>
            <person name="Ross M."/>
            <person name="Santibanez J."/>
            <person name="Aqrawi P."/>
            <person name="Gross S."/>
            <person name="Joshi V."/>
            <person name="Fowler G."/>
            <person name="Nazareth L."/>
            <person name="Reid J."/>
            <person name="Worley K."/>
            <person name="Petrosino J."/>
            <person name="Highlander S."/>
            <person name="Gibbs R."/>
        </authorList>
    </citation>
    <scope>NUCLEOTIDE SEQUENCE [LARGE SCALE GENOMIC DNA]</scope>
    <source>
        <strain evidence="3 4">ATCC BAA-1640</strain>
    </source>
</reference>
<sequence length="197" mass="22758">MDLSRCENCTNPKYKAGLCKDCYSNLDFDTPKIKLDGITDINICLNYNRFLREIIKRYKFNDETHFYKTFAEIIIEEIFREKLSTKIDFLTYIPMTRAAYLKRGYNQLKLIAEEIENMTGIEVREVLRKKKHTKDQIGLSFIERKLNLKDAFESEKLQGEKVLLIDDVLTTGATVEEAAKALKAAGASEVYVVVLAH</sequence>
<dbReference type="Proteomes" id="UP000003280">
    <property type="component" value="Unassembled WGS sequence"/>
</dbReference>
<protein>
    <submittedName>
        <fullName evidence="3">ComF family protein</fullName>
    </submittedName>
</protein>
<organism evidence="3 4">
    <name type="scientific">Peptoniphilus duerdenii ATCC BAA-1640</name>
    <dbReference type="NCBI Taxonomy" id="862517"/>
    <lineage>
        <taxon>Bacteria</taxon>
        <taxon>Bacillati</taxon>
        <taxon>Bacillota</taxon>
        <taxon>Tissierellia</taxon>
        <taxon>Tissierellales</taxon>
        <taxon>Peptoniphilaceae</taxon>
        <taxon>Peptoniphilus</taxon>
    </lineage>
</organism>
<dbReference type="RefSeq" id="WP_008900975.1">
    <property type="nucleotide sequence ID" value="NZ_GL397071.1"/>
</dbReference>
<feature type="domain" description="Phosphoribosyltransferase" evidence="2">
    <location>
        <begin position="111"/>
        <end position="196"/>
    </location>
</feature>
<dbReference type="InterPro" id="IPR029057">
    <property type="entry name" value="PRTase-like"/>
</dbReference>
<evidence type="ECO:0000256" key="1">
    <source>
        <dbReference type="ARBA" id="ARBA00008007"/>
    </source>
</evidence>
<dbReference type="CDD" id="cd06223">
    <property type="entry name" value="PRTases_typeI"/>
    <property type="match status" value="1"/>
</dbReference>
<dbReference type="SUPFAM" id="SSF53271">
    <property type="entry name" value="PRTase-like"/>
    <property type="match status" value="1"/>
</dbReference>
<evidence type="ECO:0000313" key="3">
    <source>
        <dbReference type="EMBL" id="EFM26119.1"/>
    </source>
</evidence>
<dbReference type="InterPro" id="IPR000836">
    <property type="entry name" value="PRTase_dom"/>
</dbReference>
<dbReference type="EMBL" id="AEEH01000014">
    <property type="protein sequence ID" value="EFM26119.1"/>
    <property type="molecule type" value="Genomic_DNA"/>
</dbReference>
<accession>E0NJ00</accession>
<dbReference type="OrthoDB" id="9779910at2"/>
<dbReference type="eggNOG" id="COG1040">
    <property type="taxonomic scope" value="Bacteria"/>
</dbReference>
<dbReference type="Pfam" id="PF00156">
    <property type="entry name" value="Pribosyltran"/>
    <property type="match status" value="1"/>
</dbReference>
<dbReference type="InterPro" id="IPR051910">
    <property type="entry name" value="ComF/GntX_DNA_util-trans"/>
</dbReference>
<evidence type="ECO:0000313" key="4">
    <source>
        <dbReference type="Proteomes" id="UP000003280"/>
    </source>
</evidence>